<dbReference type="PANTHER" id="PTHR24148:SF64">
    <property type="entry name" value="HETEROKARYON INCOMPATIBILITY DOMAIN-CONTAINING PROTEIN"/>
    <property type="match status" value="1"/>
</dbReference>
<accession>A0A9P4JFI5</accession>
<evidence type="ECO:0000259" key="1">
    <source>
        <dbReference type="Pfam" id="PF06985"/>
    </source>
</evidence>
<keyword evidence="3" id="KW-1185">Reference proteome</keyword>
<dbReference type="EMBL" id="ML994245">
    <property type="protein sequence ID" value="KAF2197354.1"/>
    <property type="molecule type" value="Genomic_DNA"/>
</dbReference>
<dbReference type="PANTHER" id="PTHR24148">
    <property type="entry name" value="ANKYRIN REPEAT DOMAIN-CONTAINING PROTEIN 39 HOMOLOG-RELATED"/>
    <property type="match status" value="1"/>
</dbReference>
<dbReference type="AlphaFoldDB" id="A0A9P4JFI5"/>
<organism evidence="2 3">
    <name type="scientific">Delitschia confertaspora ATCC 74209</name>
    <dbReference type="NCBI Taxonomy" id="1513339"/>
    <lineage>
        <taxon>Eukaryota</taxon>
        <taxon>Fungi</taxon>
        <taxon>Dikarya</taxon>
        <taxon>Ascomycota</taxon>
        <taxon>Pezizomycotina</taxon>
        <taxon>Dothideomycetes</taxon>
        <taxon>Pleosporomycetidae</taxon>
        <taxon>Pleosporales</taxon>
        <taxon>Delitschiaceae</taxon>
        <taxon>Delitschia</taxon>
    </lineage>
</organism>
<evidence type="ECO:0000313" key="3">
    <source>
        <dbReference type="Proteomes" id="UP000799536"/>
    </source>
</evidence>
<feature type="non-terminal residue" evidence="2">
    <location>
        <position position="176"/>
    </location>
</feature>
<name>A0A9P4JFI5_9PLEO</name>
<proteinExistence type="predicted"/>
<dbReference type="InterPro" id="IPR052895">
    <property type="entry name" value="HetReg/Transcr_Mod"/>
</dbReference>
<comment type="caution">
    <text evidence="2">The sequence shown here is derived from an EMBL/GenBank/DDBJ whole genome shotgun (WGS) entry which is preliminary data.</text>
</comment>
<dbReference type="OrthoDB" id="2157530at2759"/>
<dbReference type="Pfam" id="PF06985">
    <property type="entry name" value="HET"/>
    <property type="match status" value="1"/>
</dbReference>
<evidence type="ECO:0000313" key="2">
    <source>
        <dbReference type="EMBL" id="KAF2197354.1"/>
    </source>
</evidence>
<gene>
    <name evidence="2" type="ORF">GQ43DRAFT_403245</name>
</gene>
<feature type="domain" description="Heterokaryon incompatibility" evidence="1">
    <location>
        <begin position="49"/>
        <end position="146"/>
    </location>
</feature>
<reference evidence="2" key="1">
    <citation type="journal article" date="2020" name="Stud. Mycol.">
        <title>101 Dothideomycetes genomes: a test case for predicting lifestyles and emergence of pathogens.</title>
        <authorList>
            <person name="Haridas S."/>
            <person name="Albert R."/>
            <person name="Binder M."/>
            <person name="Bloem J."/>
            <person name="Labutti K."/>
            <person name="Salamov A."/>
            <person name="Andreopoulos B."/>
            <person name="Baker S."/>
            <person name="Barry K."/>
            <person name="Bills G."/>
            <person name="Bluhm B."/>
            <person name="Cannon C."/>
            <person name="Castanera R."/>
            <person name="Culley D."/>
            <person name="Daum C."/>
            <person name="Ezra D."/>
            <person name="Gonzalez J."/>
            <person name="Henrissat B."/>
            <person name="Kuo A."/>
            <person name="Liang C."/>
            <person name="Lipzen A."/>
            <person name="Lutzoni F."/>
            <person name="Magnuson J."/>
            <person name="Mondo S."/>
            <person name="Nolan M."/>
            <person name="Ohm R."/>
            <person name="Pangilinan J."/>
            <person name="Park H.-J."/>
            <person name="Ramirez L."/>
            <person name="Alfaro M."/>
            <person name="Sun H."/>
            <person name="Tritt A."/>
            <person name="Yoshinaga Y."/>
            <person name="Zwiers L.-H."/>
            <person name="Turgeon B."/>
            <person name="Goodwin S."/>
            <person name="Spatafora J."/>
            <person name="Crous P."/>
            <person name="Grigoriev I."/>
        </authorList>
    </citation>
    <scope>NUCLEOTIDE SEQUENCE</scope>
    <source>
        <strain evidence="2">ATCC 74209</strain>
    </source>
</reference>
<dbReference type="Proteomes" id="UP000799536">
    <property type="component" value="Unassembled WGS sequence"/>
</dbReference>
<sequence>MTRYEYPPLCRSKNEIRLLILLPNNGNGALKNVPSCKIFRADLPRKPKFIALSYVWGDPNEQRTILLGNYPVRVTRNLYEAMMTLRSSKEHIVIWIDSLCINQSDNEEKSWQVELMANIYKDASKVIAWLGPADESSDATMDYLNDFGQRAEACCTLDLGPEIYRRAWQDFPLKSP</sequence>
<dbReference type="InterPro" id="IPR010730">
    <property type="entry name" value="HET"/>
</dbReference>
<protein>
    <recommendedName>
        <fullName evidence="1">Heterokaryon incompatibility domain-containing protein</fullName>
    </recommendedName>
</protein>